<dbReference type="Proteomes" id="UP001549077">
    <property type="component" value="Unassembled WGS sequence"/>
</dbReference>
<organism evidence="1 2">
    <name type="scientific">Rhizobium binae</name>
    <dbReference type="NCBI Taxonomy" id="1138190"/>
    <lineage>
        <taxon>Bacteria</taxon>
        <taxon>Pseudomonadati</taxon>
        <taxon>Pseudomonadota</taxon>
        <taxon>Alphaproteobacteria</taxon>
        <taxon>Hyphomicrobiales</taxon>
        <taxon>Rhizobiaceae</taxon>
        <taxon>Rhizobium/Agrobacterium group</taxon>
        <taxon>Rhizobium</taxon>
    </lineage>
</organism>
<dbReference type="RefSeq" id="WP_168297163.1">
    <property type="nucleotide sequence ID" value="NZ_CP071609.1"/>
</dbReference>
<dbReference type="GeneID" id="91152664"/>
<protein>
    <submittedName>
        <fullName evidence="1">Uncharacterized protein</fullName>
    </submittedName>
</protein>
<keyword evidence="2" id="KW-1185">Reference proteome</keyword>
<name>A0ABV2MP05_9HYPH</name>
<evidence type="ECO:0000313" key="1">
    <source>
        <dbReference type="EMBL" id="MET3757108.1"/>
    </source>
</evidence>
<proteinExistence type="predicted"/>
<evidence type="ECO:0000313" key="2">
    <source>
        <dbReference type="Proteomes" id="UP001549077"/>
    </source>
</evidence>
<accession>A0ABV2MP05</accession>
<comment type="caution">
    <text evidence="1">The sequence shown here is derived from an EMBL/GenBank/DDBJ whole genome shotgun (WGS) entry which is preliminary data.</text>
</comment>
<gene>
    <name evidence="1" type="ORF">ABID08_004489</name>
</gene>
<reference evidence="1 2" key="1">
    <citation type="submission" date="2024-06" db="EMBL/GenBank/DDBJ databases">
        <title>Genomic Encyclopedia of Type Strains, Phase IV (KMG-IV): sequencing the most valuable type-strain genomes for metagenomic binning, comparative biology and taxonomic classification.</title>
        <authorList>
            <person name="Goeker M."/>
        </authorList>
    </citation>
    <scope>NUCLEOTIDE SEQUENCE [LARGE SCALE GENOMIC DNA]</scope>
    <source>
        <strain evidence="1 2">DSM 29288</strain>
    </source>
</reference>
<dbReference type="EMBL" id="JBEPMY010000015">
    <property type="protein sequence ID" value="MET3757108.1"/>
    <property type="molecule type" value="Genomic_DNA"/>
</dbReference>
<sequence length="77" mass="8480">MTAVFHKLSYLIRDVITSQRIEEFPSARKGSTLAVGERVPAAANFLMGLTQVSCAGSSRFAEFCRSAENILLRRSNT</sequence>